<dbReference type="EC" id="3.2.2.-" evidence="7"/>
<evidence type="ECO:0000313" key="11">
    <source>
        <dbReference type="Proteomes" id="UP000673552"/>
    </source>
</evidence>
<keyword evidence="7" id="KW-0496">Mitochondrion</keyword>
<dbReference type="GO" id="GO:0006285">
    <property type="term" value="P:base-excision repair, AP site formation"/>
    <property type="evidence" value="ECO:0007669"/>
    <property type="project" value="UniProtKB-UniRule"/>
</dbReference>
<dbReference type="PANTHER" id="PTHR43286:SF1">
    <property type="entry name" value="ENDONUCLEASE III-LIKE PROTEIN 1"/>
    <property type="match status" value="1"/>
</dbReference>
<keyword evidence="7" id="KW-0539">Nucleus</keyword>
<dbReference type="HAMAP" id="MF_03183">
    <property type="entry name" value="Endonuclease_III_Nth"/>
    <property type="match status" value="1"/>
</dbReference>
<dbReference type="GO" id="GO:0140078">
    <property type="term" value="F:class I DNA-(apurinic or apyrimidinic site) endonuclease activity"/>
    <property type="evidence" value="ECO:0007669"/>
    <property type="project" value="UniProtKB-EC"/>
</dbReference>
<dbReference type="InterPro" id="IPR000445">
    <property type="entry name" value="HhH_motif"/>
</dbReference>
<proteinExistence type="inferred from homology"/>
<keyword evidence="2 7" id="KW-0227">DNA damage</keyword>
<dbReference type="OrthoDB" id="2099276at2759"/>
<evidence type="ECO:0000313" key="10">
    <source>
        <dbReference type="EMBL" id="KAG5485442.1"/>
    </source>
</evidence>
<gene>
    <name evidence="7" type="primary">NTH1</name>
    <name evidence="10" type="ORF">LSCM1_07526</name>
</gene>
<accession>A0A836GNX5</accession>
<evidence type="ECO:0000256" key="5">
    <source>
        <dbReference type="ARBA" id="ARBA00023239"/>
    </source>
</evidence>
<dbReference type="SMART" id="SM00478">
    <property type="entry name" value="ENDO3c"/>
    <property type="match status" value="1"/>
</dbReference>
<evidence type="ECO:0000256" key="8">
    <source>
        <dbReference type="SAM" id="MobiDB-lite"/>
    </source>
</evidence>
<dbReference type="Gene3D" id="1.10.1670.10">
    <property type="entry name" value="Helix-hairpin-Helix base-excision DNA repair enzymes (C-terminal)"/>
    <property type="match status" value="1"/>
</dbReference>
<dbReference type="Pfam" id="PF00730">
    <property type="entry name" value="HhH-GPD"/>
    <property type="match status" value="1"/>
</dbReference>
<keyword evidence="11" id="KW-1185">Reference proteome</keyword>
<organism evidence="10 11">
    <name type="scientific">Leishmania martiniquensis</name>
    <dbReference type="NCBI Taxonomy" id="1580590"/>
    <lineage>
        <taxon>Eukaryota</taxon>
        <taxon>Discoba</taxon>
        <taxon>Euglenozoa</taxon>
        <taxon>Kinetoplastea</taxon>
        <taxon>Metakinetoplastina</taxon>
        <taxon>Trypanosomatida</taxon>
        <taxon>Trypanosomatidae</taxon>
        <taxon>Leishmaniinae</taxon>
        <taxon>Leishmania</taxon>
    </lineage>
</organism>
<evidence type="ECO:0000256" key="7">
    <source>
        <dbReference type="HAMAP-Rule" id="MF_03183"/>
    </source>
</evidence>
<dbReference type="InterPro" id="IPR011257">
    <property type="entry name" value="DNA_glycosylase"/>
</dbReference>
<evidence type="ECO:0000256" key="2">
    <source>
        <dbReference type="ARBA" id="ARBA00022763"/>
    </source>
</evidence>
<dbReference type="AlphaFoldDB" id="A0A836GNX5"/>
<name>A0A836GNX5_9TRYP</name>
<reference evidence="11" key="2">
    <citation type="journal article" date="2021" name="Sci. Data">
        <title>Chromosome-scale genome sequencing, assembly and annotation of six genomes from subfamily Leishmaniinae.</title>
        <authorList>
            <person name="Almutairi H."/>
            <person name="Urbaniak M.D."/>
            <person name="Bates M.D."/>
            <person name="Jariyapan N."/>
            <person name="Kwakye-Nuako G."/>
            <person name="Thomaz Soccol V."/>
            <person name="Al-Salem W.S."/>
            <person name="Dillon R.J."/>
            <person name="Bates P.A."/>
            <person name="Gatherer D."/>
        </authorList>
    </citation>
    <scope>NUCLEOTIDE SEQUENCE [LARGE SCALE GENOMIC DNA]</scope>
</reference>
<keyword evidence="6 7" id="KW-0326">Glycosidase</keyword>
<dbReference type="GO" id="GO:0006289">
    <property type="term" value="P:nucleotide-excision repair"/>
    <property type="evidence" value="ECO:0007669"/>
    <property type="project" value="TreeGrafter"/>
</dbReference>
<dbReference type="InterPro" id="IPR003265">
    <property type="entry name" value="HhH-GPD_domain"/>
</dbReference>
<keyword evidence="5 7" id="KW-0456">Lyase</keyword>
<protein>
    <recommendedName>
        <fullName evidence="7">Endonuclease III homolog</fullName>
        <ecNumber evidence="7">3.2.2.-</ecNumber>
        <ecNumber evidence="7">4.2.99.18</ecNumber>
    </recommendedName>
    <alternativeName>
        <fullName evidence="7">Bifunctional DNA N-glycosylase/DNA-(apurinic or apyrimidinic site) lyase</fullName>
        <shortName evidence="7">DNA glycosylase/AP lyase</shortName>
    </alternativeName>
</protein>
<dbReference type="EMBL" id="JAFEUZ010000009">
    <property type="protein sequence ID" value="KAG5485442.1"/>
    <property type="molecule type" value="Genomic_DNA"/>
</dbReference>
<dbReference type="Pfam" id="PF00633">
    <property type="entry name" value="HHH"/>
    <property type="match status" value="1"/>
</dbReference>
<evidence type="ECO:0000256" key="6">
    <source>
        <dbReference type="ARBA" id="ARBA00023295"/>
    </source>
</evidence>
<keyword evidence="4 7" id="KW-0234">DNA repair</keyword>
<dbReference type="Gene3D" id="1.10.340.30">
    <property type="entry name" value="Hypothetical protein, domain 2"/>
    <property type="match status" value="1"/>
</dbReference>
<feature type="domain" description="HhH-GPD" evidence="9">
    <location>
        <begin position="58"/>
        <end position="208"/>
    </location>
</feature>
<dbReference type="GO" id="GO:0003677">
    <property type="term" value="F:DNA binding"/>
    <property type="evidence" value="ECO:0007669"/>
    <property type="project" value="UniProtKB-UniRule"/>
</dbReference>
<sequence>MSKGHFTPPSNWAQLFSRLEDYRKNLRAPVDTMGCHRLRDEKAPKEVQRFHTLVALMLSSQTKDVVTAAAMKSLIKRGLTTQSIHAMSERELDKHICKVGFHNTKVKHIKEVAAILIKEHDGKVPRSYEELIALPGVGPKMANLFFQDSDNRIIGIGVDTHVHRISQRYRWVPSTVKTPEDTRKVLESWLPREHWGTINSLMVGLGQTVCTPLYPKCDICELSDICPNAFKETQQKRHRAKASPFEERQESVSPKKRRTKRE</sequence>
<evidence type="ECO:0000259" key="9">
    <source>
        <dbReference type="SMART" id="SM00478"/>
    </source>
</evidence>
<comment type="catalytic activity">
    <reaction evidence="7">
        <text>2'-deoxyribonucleotide-(2'-deoxyribose 5'-phosphate)-2'-deoxyribonucleotide-DNA = a 3'-end 2'-deoxyribonucleotide-(2,3-dehydro-2,3-deoxyribose 5'-phosphate)-DNA + a 5'-end 5'-phospho-2'-deoxyribonucleoside-DNA + H(+)</text>
        <dbReference type="Rhea" id="RHEA:66592"/>
        <dbReference type="Rhea" id="RHEA-COMP:13180"/>
        <dbReference type="Rhea" id="RHEA-COMP:16897"/>
        <dbReference type="Rhea" id="RHEA-COMP:17067"/>
        <dbReference type="ChEBI" id="CHEBI:15378"/>
        <dbReference type="ChEBI" id="CHEBI:136412"/>
        <dbReference type="ChEBI" id="CHEBI:157695"/>
        <dbReference type="ChEBI" id="CHEBI:167181"/>
        <dbReference type="EC" id="4.2.99.18"/>
    </reaction>
</comment>
<dbReference type="FunFam" id="1.10.1670.10:FF:000029">
    <property type="entry name" value="Endonuclease III homolog"/>
    <property type="match status" value="1"/>
</dbReference>
<dbReference type="GO" id="GO:0005634">
    <property type="term" value="C:nucleus"/>
    <property type="evidence" value="ECO:0007669"/>
    <property type="project" value="UniProtKB-SubCell"/>
</dbReference>
<dbReference type="PANTHER" id="PTHR43286">
    <property type="entry name" value="ENDONUCLEASE III-LIKE PROTEIN 1"/>
    <property type="match status" value="1"/>
</dbReference>
<comment type="function">
    <text evidence="7">Bifunctional DNA N-glycosylase with associated apurinic/apyrimidinic (AP) lyase function that catalyzes the first step in base excision repair (BER), the primary repair pathway for the repair of oxidative DNA damage. The DNA N-glycosylase activity releases the damaged DNA base from DNA by cleaving the N-glycosidic bond, leaving an AP site. The AP lyase activity cleaves the phosphodiester bond 3' to the AP site by a beta-elimination. Primarily recognizes and repairs oxidative base damage of pyrimidines.</text>
</comment>
<comment type="subcellular location">
    <subcellularLocation>
        <location evidence="7">Nucleus</location>
    </subcellularLocation>
    <subcellularLocation>
        <location evidence="7">Mitochondrion</location>
    </subcellularLocation>
</comment>
<comment type="similarity">
    <text evidence="1 7">Belongs to the Nth/MutY family.</text>
</comment>
<keyword evidence="3 7" id="KW-0378">Hydrolase</keyword>
<dbReference type="SUPFAM" id="SSF48150">
    <property type="entry name" value="DNA-glycosylase"/>
    <property type="match status" value="1"/>
</dbReference>
<comment type="caution">
    <text evidence="10">The sequence shown here is derived from an EMBL/GenBank/DDBJ whole genome shotgun (WGS) entry which is preliminary data.</text>
</comment>
<feature type="region of interest" description="Disordered" evidence="8">
    <location>
        <begin position="236"/>
        <end position="262"/>
    </location>
</feature>
<dbReference type="InterPro" id="IPR030841">
    <property type="entry name" value="NTH1"/>
</dbReference>
<dbReference type="GO" id="GO:0000703">
    <property type="term" value="F:oxidized pyrimidine nucleobase lesion DNA N-glycosylase activity"/>
    <property type="evidence" value="ECO:0007669"/>
    <property type="project" value="UniProtKB-UniRule"/>
</dbReference>
<reference evidence="11" key="1">
    <citation type="journal article" date="2021" name="Microbiol. Resour. Announc.">
        <title>LGAAP: Leishmaniinae Genome Assembly and Annotation Pipeline.</title>
        <authorList>
            <person name="Almutairi H."/>
            <person name="Urbaniak M.D."/>
            <person name="Bates M.D."/>
            <person name="Jariyapan N."/>
            <person name="Kwakye-Nuako G."/>
            <person name="Thomaz-Soccol V."/>
            <person name="Al-Salem W.S."/>
            <person name="Dillon R.J."/>
            <person name="Bates P.A."/>
            <person name="Gatherer D."/>
        </authorList>
    </citation>
    <scope>NUCLEOTIDE SEQUENCE [LARGE SCALE GENOMIC DNA]</scope>
</reference>
<comment type="caution">
    <text evidence="7">Lacks conserved residue(s) required for the propagation of feature annotation.</text>
</comment>
<dbReference type="FunFam" id="1.10.340.30:FF:000025">
    <property type="entry name" value="Endonuclease III homolog"/>
    <property type="match status" value="1"/>
</dbReference>
<dbReference type="InterPro" id="IPR023170">
    <property type="entry name" value="HhH_base_excis_C"/>
</dbReference>
<dbReference type="CDD" id="cd00056">
    <property type="entry name" value="ENDO3c"/>
    <property type="match status" value="1"/>
</dbReference>
<dbReference type="GO" id="GO:0005739">
    <property type="term" value="C:mitochondrion"/>
    <property type="evidence" value="ECO:0007669"/>
    <property type="project" value="UniProtKB-SubCell"/>
</dbReference>
<evidence type="ECO:0000256" key="4">
    <source>
        <dbReference type="ARBA" id="ARBA00023204"/>
    </source>
</evidence>
<evidence type="ECO:0000256" key="1">
    <source>
        <dbReference type="ARBA" id="ARBA00008343"/>
    </source>
</evidence>
<dbReference type="EC" id="4.2.99.18" evidence="7"/>
<evidence type="ECO:0000256" key="3">
    <source>
        <dbReference type="ARBA" id="ARBA00022801"/>
    </source>
</evidence>
<dbReference type="Proteomes" id="UP000673552">
    <property type="component" value="Unassembled WGS sequence"/>
</dbReference>